<dbReference type="Proteomes" id="UP000057820">
    <property type="component" value="Chromosome 1"/>
</dbReference>
<organism evidence="1 2">
    <name type="scientific">Nocardia farcinica</name>
    <dbReference type="NCBI Taxonomy" id="37329"/>
    <lineage>
        <taxon>Bacteria</taxon>
        <taxon>Bacillati</taxon>
        <taxon>Actinomycetota</taxon>
        <taxon>Actinomycetes</taxon>
        <taxon>Mycobacteriales</taxon>
        <taxon>Nocardiaceae</taxon>
        <taxon>Nocardia</taxon>
    </lineage>
</organism>
<dbReference type="KEGG" id="nfr:ERS450000_00190"/>
<dbReference type="SUPFAM" id="SSF47090">
    <property type="entry name" value="PGBD-like"/>
    <property type="match status" value="1"/>
</dbReference>
<dbReference type="Gene3D" id="3.90.1720.10">
    <property type="entry name" value="endopeptidase domain like (from Nostoc punctiforme)"/>
    <property type="match status" value="1"/>
</dbReference>
<dbReference type="InterPro" id="IPR036366">
    <property type="entry name" value="PGBDSf"/>
</dbReference>
<proteinExistence type="predicted"/>
<name>A0A0H5NEG9_NOCFR</name>
<accession>A0A0H5NEG9</accession>
<dbReference type="InterPro" id="IPR036365">
    <property type="entry name" value="PGBD-like_sf"/>
</dbReference>
<evidence type="ECO:0000313" key="2">
    <source>
        <dbReference type="Proteomes" id="UP000057820"/>
    </source>
</evidence>
<dbReference type="AlphaFoldDB" id="A0A0H5NEG9"/>
<dbReference type="Gene3D" id="1.10.101.10">
    <property type="entry name" value="PGBD-like superfamily/PGBD"/>
    <property type="match status" value="1"/>
</dbReference>
<dbReference type="EMBL" id="LN868938">
    <property type="protein sequence ID" value="CRY73542.1"/>
    <property type="molecule type" value="Genomic_DNA"/>
</dbReference>
<dbReference type="RefSeq" id="WP_060589830.1">
    <property type="nucleotide sequence ID" value="NZ_CP031418.1"/>
</dbReference>
<gene>
    <name evidence="1" type="ORF">ERS450000_00190</name>
</gene>
<protein>
    <submittedName>
        <fullName evidence="1">Putative peptidoglycan binding domain</fullName>
    </submittedName>
</protein>
<reference evidence="2" key="1">
    <citation type="submission" date="2015-03" db="EMBL/GenBank/DDBJ databases">
        <authorList>
            <consortium name="Pathogen Informatics"/>
        </authorList>
    </citation>
    <scope>NUCLEOTIDE SEQUENCE [LARGE SCALE GENOMIC DNA]</scope>
    <source>
        <strain evidence="2">NCTC11134</strain>
    </source>
</reference>
<sequence>MATTRTRMAELLAFARARHGLPYAYGGSFTRDPRDSTDCSGVVFSAAAIVHGIDPYRRYGSTETLRLARMNRTPAPCGLLPASSAAAIPADAPLRVGVQHGGGGPNSHTACSFFIDGRQFDFESRGWPGVLLNNGARAWNDRLFHDFWYYPGPVGEPDPRAFPLPPGYYYGPYEGPEESISGRAGEPTEWVDGLRRWQTAAGIPADGIYGEATRRRAIEYQIPAGLMPDGLIGPKTWALAIGSPRMSDTDLYKALTEFMQGYLGPLISDVKDIREQLTGSRDTHYLDPERRTVDVARSFPGWPEILGKKADGTGRLPVDVLGELLRRGQ</sequence>
<evidence type="ECO:0000313" key="1">
    <source>
        <dbReference type="EMBL" id="CRY73542.1"/>
    </source>
</evidence>